<evidence type="ECO:0000313" key="2">
    <source>
        <dbReference type="Proteomes" id="UP000228711"/>
    </source>
</evidence>
<evidence type="ECO:0000313" key="1">
    <source>
        <dbReference type="EMBL" id="PIS41542.1"/>
    </source>
</evidence>
<gene>
    <name evidence="1" type="ORF">COT25_02450</name>
</gene>
<dbReference type="Proteomes" id="UP000228711">
    <property type="component" value="Unassembled WGS sequence"/>
</dbReference>
<protein>
    <submittedName>
        <fullName evidence="1">Uncharacterized protein</fullName>
    </submittedName>
</protein>
<reference evidence="2" key="1">
    <citation type="submission" date="2017-09" db="EMBL/GenBank/DDBJ databases">
        <title>Depth-based differentiation of microbial function through sediment-hosted aquifers and enrichment of novel symbionts in the deep terrestrial subsurface.</title>
        <authorList>
            <person name="Probst A.J."/>
            <person name="Ladd B."/>
            <person name="Jarett J.K."/>
            <person name="Geller-Mcgrath D.E."/>
            <person name="Sieber C.M.K."/>
            <person name="Emerson J.B."/>
            <person name="Anantharaman K."/>
            <person name="Thomas B.C."/>
            <person name="Malmstrom R."/>
            <person name="Stieglmeier M."/>
            <person name="Klingl A."/>
            <person name="Woyke T."/>
            <person name="Ryan C.M."/>
            <person name="Banfield J.F."/>
        </authorList>
    </citation>
    <scope>NUCLEOTIDE SEQUENCE [LARGE SCALE GENOMIC DNA]</scope>
</reference>
<dbReference type="AlphaFoldDB" id="A0A2H0YUW4"/>
<name>A0A2H0YUW4_9BACT</name>
<proteinExistence type="predicted"/>
<dbReference type="EMBL" id="PEXV01000085">
    <property type="protein sequence ID" value="PIS41542.1"/>
    <property type="molecule type" value="Genomic_DNA"/>
</dbReference>
<comment type="caution">
    <text evidence="1">The sequence shown here is derived from an EMBL/GenBank/DDBJ whole genome shotgun (WGS) entry which is preliminary data.</text>
</comment>
<accession>A0A2H0YUW4</accession>
<organism evidence="1 2">
    <name type="scientific">Candidatus Kerfeldbacteria bacterium CG08_land_8_20_14_0_20_42_7</name>
    <dbReference type="NCBI Taxonomy" id="2014245"/>
    <lineage>
        <taxon>Bacteria</taxon>
        <taxon>Candidatus Kerfeldiibacteriota</taxon>
    </lineage>
</organism>
<sequence length="82" mass="9216">MVESAIFADSSFITDKNLIDVWTLLLHMYMPKKESASKLAGFFIFAAEATLFPVKTPREKVMHGHIASSQARTSRRSLHAFS</sequence>